<protein>
    <submittedName>
        <fullName evidence="2">Uncharacterized protein</fullName>
    </submittedName>
</protein>
<proteinExistence type="predicted"/>
<gene>
    <name evidence="2" type="ORF">F9K24_17460</name>
</gene>
<evidence type="ECO:0000313" key="3">
    <source>
        <dbReference type="Proteomes" id="UP000460298"/>
    </source>
</evidence>
<feature type="region of interest" description="Disordered" evidence="1">
    <location>
        <begin position="171"/>
        <end position="193"/>
    </location>
</feature>
<evidence type="ECO:0000256" key="1">
    <source>
        <dbReference type="SAM" id="MobiDB-lite"/>
    </source>
</evidence>
<evidence type="ECO:0000313" key="2">
    <source>
        <dbReference type="EMBL" id="KAB2930223.1"/>
    </source>
</evidence>
<dbReference type="Proteomes" id="UP000460298">
    <property type="component" value="Unassembled WGS sequence"/>
</dbReference>
<feature type="compositionally biased region" description="Polar residues" evidence="1">
    <location>
        <begin position="171"/>
        <end position="191"/>
    </location>
</feature>
<dbReference type="AlphaFoldDB" id="A0A833GYX5"/>
<organism evidence="2 3">
    <name type="scientific">Leptonema illini</name>
    <dbReference type="NCBI Taxonomy" id="183"/>
    <lineage>
        <taxon>Bacteria</taxon>
        <taxon>Pseudomonadati</taxon>
        <taxon>Spirochaetota</taxon>
        <taxon>Spirochaetia</taxon>
        <taxon>Leptospirales</taxon>
        <taxon>Leptospiraceae</taxon>
        <taxon>Leptonema</taxon>
    </lineage>
</organism>
<accession>A0A833GYX5</accession>
<sequence length="469" mass="51629">MNTMVATDNKQAEELERHREAYVLLFESLLKNRIADTGQMQARQAELKKIIDGIQDTDGFIDRLGDFGRILQLREDQLGGYIGQNFLKALSVVQERQKQAPRKNISSDAFAQDGPLIEALLSTFGPMVTAPDRFEMIDTGAVKLIRGGREILPKSALGSAGDAADFAAVGSTSDAPTAGTNQTEEPTSTASDPAAALKLREEKSVIAEILERFGNILDIQGVLTPKDFSGDEEAFVVEEAVSSDEPVAHVELSIIEEIVQRFGNDLAVHEKLEPKEYSGDDDGFFDATQSEASDSEEETYSSFEPIAVALTAFAGIRSRIAEFQKNQDRVGYQDYLSTASDDIKAVVALLNLSSKAKRQPVDMSDELYRLSMSLPYSQEQLEELFGRMDRYAKATALVNEFMAKVKQASAPVQMEMRKVWKQILDLLDEDPGEAVVKQRTKILLLAVNPAVKPTIESGIMSLISKIYSL</sequence>
<comment type="caution">
    <text evidence="2">The sequence shown here is derived from an EMBL/GenBank/DDBJ whole genome shotgun (WGS) entry which is preliminary data.</text>
</comment>
<name>A0A833GYX5_9LEPT</name>
<dbReference type="EMBL" id="WBUI01000022">
    <property type="protein sequence ID" value="KAB2930223.1"/>
    <property type="molecule type" value="Genomic_DNA"/>
</dbReference>
<reference evidence="2 3" key="1">
    <citation type="submission" date="2019-10" db="EMBL/GenBank/DDBJ databases">
        <title>Extracellular Electron Transfer in a Candidatus Methanoperedens spp. Enrichment Culture.</title>
        <authorList>
            <person name="Berger S."/>
            <person name="Rangel Shaw D."/>
            <person name="Berben T."/>
            <person name="In 'T Zandt M."/>
            <person name="Frank J."/>
            <person name="Reimann J."/>
            <person name="Jetten M.S.M."/>
            <person name="Welte C.U."/>
        </authorList>
    </citation>
    <scope>NUCLEOTIDE SEQUENCE [LARGE SCALE GENOMIC DNA]</scope>
    <source>
        <strain evidence="2">SB12</strain>
    </source>
</reference>